<sequence length="65" mass="7604">MINYDHRKRRSAEELLLIRDFRGPADNGVYQCSIRLTAPDYDEESFMAAIHINSIEKNKFKSISK</sequence>
<reference evidence="1 2" key="1">
    <citation type="submission" date="2017-03" db="EMBL/GenBank/DDBJ databases">
        <title>Genome Survey of Euroglyphus maynei.</title>
        <authorList>
            <person name="Arlian L.G."/>
            <person name="Morgan M.S."/>
            <person name="Rider S.D."/>
        </authorList>
    </citation>
    <scope>NUCLEOTIDE SEQUENCE [LARGE SCALE GENOMIC DNA]</scope>
    <source>
        <strain evidence="1">Arlian Lab</strain>
        <tissue evidence="1">Whole body</tissue>
    </source>
</reference>
<keyword evidence="2" id="KW-1185">Reference proteome</keyword>
<gene>
    <name evidence="1" type="ORF">BLA29_006599</name>
</gene>
<dbReference type="EMBL" id="MUJZ01008315">
    <property type="protein sequence ID" value="OTF82475.1"/>
    <property type="molecule type" value="Genomic_DNA"/>
</dbReference>
<dbReference type="AlphaFoldDB" id="A0A1Y3BTG9"/>
<accession>A0A1Y3BTG9</accession>
<protein>
    <submittedName>
        <fullName evidence="1">Uncharacterized protein</fullName>
    </submittedName>
</protein>
<organism evidence="1 2">
    <name type="scientific">Euroglyphus maynei</name>
    <name type="common">Mayne's house dust mite</name>
    <dbReference type="NCBI Taxonomy" id="6958"/>
    <lineage>
        <taxon>Eukaryota</taxon>
        <taxon>Metazoa</taxon>
        <taxon>Ecdysozoa</taxon>
        <taxon>Arthropoda</taxon>
        <taxon>Chelicerata</taxon>
        <taxon>Arachnida</taxon>
        <taxon>Acari</taxon>
        <taxon>Acariformes</taxon>
        <taxon>Sarcoptiformes</taxon>
        <taxon>Astigmata</taxon>
        <taxon>Psoroptidia</taxon>
        <taxon>Analgoidea</taxon>
        <taxon>Pyroglyphidae</taxon>
        <taxon>Pyroglyphinae</taxon>
        <taxon>Euroglyphus</taxon>
    </lineage>
</organism>
<evidence type="ECO:0000313" key="2">
    <source>
        <dbReference type="Proteomes" id="UP000194236"/>
    </source>
</evidence>
<comment type="caution">
    <text evidence="1">The sequence shown here is derived from an EMBL/GenBank/DDBJ whole genome shotgun (WGS) entry which is preliminary data.</text>
</comment>
<evidence type="ECO:0000313" key="1">
    <source>
        <dbReference type="EMBL" id="OTF82475.1"/>
    </source>
</evidence>
<proteinExistence type="predicted"/>
<name>A0A1Y3BTG9_EURMA</name>
<dbReference type="Proteomes" id="UP000194236">
    <property type="component" value="Unassembled WGS sequence"/>
</dbReference>